<keyword evidence="5 7" id="KW-0472">Membrane</keyword>
<comment type="subcellular location">
    <subcellularLocation>
        <location evidence="1 7">Cell outer membrane</location>
        <topology evidence="1 7">Multi-pass membrane protein</topology>
    </subcellularLocation>
</comment>
<dbReference type="FunFam" id="2.60.40.1120:FF:000003">
    <property type="entry name" value="Outer membrane protein Omp121"/>
    <property type="match status" value="1"/>
</dbReference>
<evidence type="ECO:0000256" key="7">
    <source>
        <dbReference type="PROSITE-ProRule" id="PRU01360"/>
    </source>
</evidence>
<dbReference type="Pfam" id="PF07715">
    <property type="entry name" value="Plug"/>
    <property type="match status" value="1"/>
</dbReference>
<proteinExistence type="inferred from homology"/>
<dbReference type="InterPro" id="IPR023996">
    <property type="entry name" value="TonB-dep_OMP_SusC/RagA"/>
</dbReference>
<comment type="similarity">
    <text evidence="7">Belongs to the TonB-dependent receptor family.</text>
</comment>
<dbReference type="NCBIfam" id="TIGR04057">
    <property type="entry name" value="SusC_RagA_signa"/>
    <property type="match status" value="1"/>
</dbReference>
<dbReference type="InterPro" id="IPR012910">
    <property type="entry name" value="Plug_dom"/>
</dbReference>
<dbReference type="GO" id="GO:0009279">
    <property type="term" value="C:cell outer membrane"/>
    <property type="evidence" value="ECO:0007669"/>
    <property type="project" value="UniProtKB-SubCell"/>
</dbReference>
<dbReference type="InterPro" id="IPR036942">
    <property type="entry name" value="Beta-barrel_TonB_sf"/>
</dbReference>
<evidence type="ECO:0000256" key="5">
    <source>
        <dbReference type="ARBA" id="ARBA00023136"/>
    </source>
</evidence>
<evidence type="ECO:0000256" key="1">
    <source>
        <dbReference type="ARBA" id="ARBA00004571"/>
    </source>
</evidence>
<dbReference type="Proteomes" id="UP000642809">
    <property type="component" value="Unassembled WGS sequence"/>
</dbReference>
<evidence type="ECO:0000256" key="2">
    <source>
        <dbReference type="ARBA" id="ARBA00022448"/>
    </source>
</evidence>
<evidence type="ECO:0000313" key="10">
    <source>
        <dbReference type="Proteomes" id="UP000642809"/>
    </source>
</evidence>
<organism evidence="9 10">
    <name type="scientific">Mongoliitalea lutea</name>
    <dbReference type="NCBI Taxonomy" id="849756"/>
    <lineage>
        <taxon>Bacteria</taxon>
        <taxon>Pseudomonadati</taxon>
        <taxon>Bacteroidota</taxon>
        <taxon>Cytophagia</taxon>
        <taxon>Cytophagales</taxon>
        <taxon>Cyclobacteriaceae</taxon>
        <taxon>Mongoliitalea</taxon>
    </lineage>
</organism>
<dbReference type="Pfam" id="PF13715">
    <property type="entry name" value="CarbopepD_reg_2"/>
    <property type="match status" value="1"/>
</dbReference>
<evidence type="ECO:0000256" key="3">
    <source>
        <dbReference type="ARBA" id="ARBA00022452"/>
    </source>
</evidence>
<name>A0A8J3CY71_9BACT</name>
<dbReference type="InterPro" id="IPR023997">
    <property type="entry name" value="TonB-dep_OMP_SusC/RagA_CS"/>
</dbReference>
<dbReference type="InterPro" id="IPR039426">
    <property type="entry name" value="TonB-dep_rcpt-like"/>
</dbReference>
<sequence>MISISVAMSQTTNVRGVVTSSEDNLPLPGVNVLVKGTTSGTVTDLDGNFSIQVAQGQTLVFSFVGYDTQEILVGNQTNLNVLLMIDARTMNEVVVVGYGTQSRRDLTGSVGSVRGEDINRMPVASVDNALQGRAAGVFVQSPSGTPGAGITMQIRGNTSLSASSQPLYVIDGIPMISEDLSGLFSGGQATNSLADINPADIESIEILKDASAAAIYGSRGANGVVLITTKRGKSGDAKIDINGFYGFQRITNEIDMHSSSEFLSLMNDAIRQDLRAGVQLPYDNITDVWGFSPDDPDLQNTRWFREIFRDAPIQSYDVAISGGNEKTQYYTSLAYFNQDGVQIGTGFERVSARLNVDTQAKKWLKVGTSMNLSRTVQDRTINDNSLYGVVINTLAGDPLMPVREADGSYADPFDYFGWWMLDNPVLIAENYHRFTRTVRGLANTYAEATLAPGLTLRSTLGIDYTYLEDESYTPIISRESVNGNFNGFGTFGSTQDFTWIAENYLNYTKSFGADNRHNISALLGTSYQASSRTFSSISAQNFPSDQFTKLSVAGRVTSASTSGTDWGLASYFFRGNYNYADKFLATFTVRADGSSRFGDNFRFGIFPSGSVAYRLSEEEFLRNTAVSDLKFRASYGVVGNQDGIGNFASRGLFGVSAYRLAPTLTPAQLSNANLTWESTEQWNMGIDFGVLNDRITFTGDYFVKTTTDLLLNRPIPGISGFSSVIDNIGKVENRGLELGIRGAILASGPFTWSSAFNISWIRNKVLELVIDEQVLSDSHILAVGHPIGTFFLIDQEGVDPETGNMRWVDLNGDGVINSGDRRIVGNSQPDFFGGWDNNFRYKGFDLNVLFNFIVGNQIFNHSRATYENLGWSRLGLGFPLPDGNNHRLADNRWMEPGDVTDIPRASLTNVNWREYSSRWLEDGSFLRLRMINLGYNFTPQRVERIGVRSLRVFVQAQNLLTWTRYTGLDPEVSQNARDPRLAGSDFGTFPQTRSVSLGFNIGL</sequence>
<dbReference type="PROSITE" id="PS52016">
    <property type="entry name" value="TONB_DEPENDENT_REC_3"/>
    <property type="match status" value="1"/>
</dbReference>
<evidence type="ECO:0000256" key="6">
    <source>
        <dbReference type="ARBA" id="ARBA00023237"/>
    </source>
</evidence>
<reference evidence="9" key="2">
    <citation type="submission" date="2020-09" db="EMBL/GenBank/DDBJ databases">
        <authorList>
            <person name="Sun Q."/>
            <person name="Kim S."/>
        </authorList>
    </citation>
    <scope>NUCLEOTIDE SEQUENCE</scope>
    <source>
        <strain evidence="9">KCTC 23224</strain>
    </source>
</reference>
<keyword evidence="10" id="KW-1185">Reference proteome</keyword>
<evidence type="ECO:0000259" key="8">
    <source>
        <dbReference type="Pfam" id="PF07715"/>
    </source>
</evidence>
<dbReference type="AlphaFoldDB" id="A0A8J3CY71"/>
<reference evidence="9" key="1">
    <citation type="journal article" date="2014" name="Int. J. Syst. Evol. Microbiol.">
        <title>Complete genome sequence of Corynebacterium casei LMG S-19264T (=DSM 44701T), isolated from a smear-ripened cheese.</title>
        <authorList>
            <consortium name="US DOE Joint Genome Institute (JGI-PGF)"/>
            <person name="Walter F."/>
            <person name="Albersmeier A."/>
            <person name="Kalinowski J."/>
            <person name="Ruckert C."/>
        </authorList>
    </citation>
    <scope>NUCLEOTIDE SEQUENCE</scope>
    <source>
        <strain evidence="9">KCTC 23224</strain>
    </source>
</reference>
<dbReference type="Gene3D" id="2.170.130.10">
    <property type="entry name" value="TonB-dependent receptor, plug domain"/>
    <property type="match status" value="1"/>
</dbReference>
<keyword evidence="2 7" id="KW-0813">Transport</keyword>
<dbReference type="NCBIfam" id="TIGR04056">
    <property type="entry name" value="OMP_RagA_SusC"/>
    <property type="match status" value="1"/>
</dbReference>
<dbReference type="Gene3D" id="2.40.170.20">
    <property type="entry name" value="TonB-dependent receptor, beta-barrel domain"/>
    <property type="match status" value="1"/>
</dbReference>
<dbReference type="InterPro" id="IPR037066">
    <property type="entry name" value="Plug_dom_sf"/>
</dbReference>
<keyword evidence="4 7" id="KW-0812">Transmembrane</keyword>
<comment type="caution">
    <text evidence="9">The sequence shown here is derived from an EMBL/GenBank/DDBJ whole genome shotgun (WGS) entry which is preliminary data.</text>
</comment>
<gene>
    <name evidence="9" type="ORF">GCM10008106_25440</name>
</gene>
<protein>
    <submittedName>
        <fullName evidence="9">SusC/RagA family TonB-linked outer membrane protein</fullName>
    </submittedName>
</protein>
<keyword evidence="3 7" id="KW-1134">Transmembrane beta strand</keyword>
<dbReference type="SUPFAM" id="SSF49464">
    <property type="entry name" value="Carboxypeptidase regulatory domain-like"/>
    <property type="match status" value="1"/>
</dbReference>
<evidence type="ECO:0000256" key="4">
    <source>
        <dbReference type="ARBA" id="ARBA00022692"/>
    </source>
</evidence>
<dbReference type="SUPFAM" id="SSF56935">
    <property type="entry name" value="Porins"/>
    <property type="match status" value="1"/>
</dbReference>
<evidence type="ECO:0000313" key="9">
    <source>
        <dbReference type="EMBL" id="GHB43379.1"/>
    </source>
</evidence>
<dbReference type="Gene3D" id="2.60.40.1120">
    <property type="entry name" value="Carboxypeptidase-like, regulatory domain"/>
    <property type="match status" value="1"/>
</dbReference>
<dbReference type="EMBL" id="BMYF01000016">
    <property type="protein sequence ID" value="GHB43379.1"/>
    <property type="molecule type" value="Genomic_DNA"/>
</dbReference>
<dbReference type="InterPro" id="IPR008969">
    <property type="entry name" value="CarboxyPept-like_regulatory"/>
</dbReference>
<feature type="domain" description="TonB-dependent receptor plug" evidence="8">
    <location>
        <begin position="103"/>
        <end position="224"/>
    </location>
</feature>
<keyword evidence="6 7" id="KW-0998">Cell outer membrane</keyword>
<accession>A0A8J3CY71</accession>
<dbReference type="FunFam" id="2.170.130.10:FF:000008">
    <property type="entry name" value="SusC/RagA family TonB-linked outer membrane protein"/>
    <property type="match status" value="1"/>
</dbReference>